<name>A0A2T4JSN0_9RHOB</name>
<proteinExistence type="predicted"/>
<dbReference type="EMBL" id="PZKG01000075">
    <property type="protein sequence ID" value="PTE20922.1"/>
    <property type="molecule type" value="Genomic_DNA"/>
</dbReference>
<dbReference type="AlphaFoldDB" id="A0A2T4JSN0"/>
<reference evidence="1 2" key="1">
    <citation type="submission" date="2018-03" db="EMBL/GenBank/DDBJ databases">
        <title>Cereibacter changlensis.</title>
        <authorList>
            <person name="Meyer T.E."/>
            <person name="Miller S."/>
            <person name="Lodha T."/>
            <person name="Gandham S."/>
            <person name="Chintalapati S."/>
            <person name="Chintalapati V.R."/>
        </authorList>
    </citation>
    <scope>NUCLEOTIDE SEQUENCE [LARGE SCALE GENOMIC DNA]</scope>
    <source>
        <strain evidence="1 2">JA139</strain>
    </source>
</reference>
<protein>
    <submittedName>
        <fullName evidence="1">Uncharacterized protein</fullName>
    </submittedName>
</protein>
<comment type="caution">
    <text evidence="1">The sequence shown here is derived from an EMBL/GenBank/DDBJ whole genome shotgun (WGS) entry which is preliminary data.</text>
</comment>
<dbReference type="Proteomes" id="UP000241010">
    <property type="component" value="Unassembled WGS sequence"/>
</dbReference>
<sequence length="142" mass="14536">MRRWPVLSALLLVLLTGLAGCDRLPGRAAPPEPASPLAAEAIAVSPLGTESVKTTPEPPAAPVAVKSAGELACERRQGRYVSVGGARTCVTPTSDGGKQCRGKGDCSGQCLARSNSCAPVAPLLGCNEILQSDGRRVTLCLD</sequence>
<keyword evidence="2" id="KW-1185">Reference proteome</keyword>
<dbReference type="RefSeq" id="WP_107664692.1">
    <property type="nucleotide sequence ID" value="NZ_PZKG01000075.1"/>
</dbReference>
<evidence type="ECO:0000313" key="1">
    <source>
        <dbReference type="EMBL" id="PTE20922.1"/>
    </source>
</evidence>
<evidence type="ECO:0000313" key="2">
    <source>
        <dbReference type="Proteomes" id="UP000241010"/>
    </source>
</evidence>
<organism evidence="1 2">
    <name type="scientific">Cereibacter changlensis JA139</name>
    <dbReference type="NCBI Taxonomy" id="1188249"/>
    <lineage>
        <taxon>Bacteria</taxon>
        <taxon>Pseudomonadati</taxon>
        <taxon>Pseudomonadota</taxon>
        <taxon>Alphaproteobacteria</taxon>
        <taxon>Rhodobacterales</taxon>
        <taxon>Paracoccaceae</taxon>
        <taxon>Cereibacter</taxon>
    </lineage>
</organism>
<dbReference type="OrthoDB" id="8592692at2"/>
<accession>A0A2T4JSN0</accession>
<dbReference type="PROSITE" id="PS51257">
    <property type="entry name" value="PROKAR_LIPOPROTEIN"/>
    <property type="match status" value="1"/>
</dbReference>
<gene>
    <name evidence="1" type="ORF">C5F48_14925</name>
</gene>